<accession>A0AC60VX09</accession>
<dbReference type="Proteomes" id="UP000559653">
    <property type="component" value="Unassembled WGS sequence"/>
</dbReference>
<comment type="caution">
    <text evidence="1">The sequence shown here is derived from an EMBL/GenBank/DDBJ whole genome shotgun (WGS) entry which is preliminary data.</text>
</comment>
<name>A0AC60VX09_9ARCH</name>
<dbReference type="EMBL" id="JACEMZ010000004">
    <property type="protein sequence ID" value="MBA4451875.1"/>
    <property type="molecule type" value="Genomic_DNA"/>
</dbReference>
<evidence type="ECO:0000313" key="1">
    <source>
        <dbReference type="EMBL" id="MBA4451875.1"/>
    </source>
</evidence>
<proteinExistence type="predicted"/>
<keyword evidence="1" id="KW-0808">Transferase</keyword>
<reference evidence="1 2" key="1">
    <citation type="journal article" date="2020" name="Appl. Environ. Microbiol.">
        <title>Genomic Characteristics of a Novel Species of Ammonia-Oxidizing Archaea from the Jiulong River Estuary.</title>
        <authorList>
            <person name="Zou D."/>
            <person name="Wan R."/>
            <person name="Han L."/>
            <person name="Xu M.N."/>
            <person name="Liu Y."/>
            <person name="Liu H."/>
            <person name="Kao S.J."/>
            <person name="Li M."/>
        </authorList>
    </citation>
    <scope>NUCLEOTIDE SEQUENCE [LARGE SCALE GENOMIC DNA]</scope>
    <source>
        <strain evidence="1">W1bin1</strain>
    </source>
</reference>
<keyword evidence="1" id="KW-0489">Methyltransferase</keyword>
<organism evidence="1 2">
    <name type="scientific">Candidatus Nitrosomaritimum aestuariumsis</name>
    <dbReference type="NCBI Taxonomy" id="3342354"/>
    <lineage>
        <taxon>Archaea</taxon>
        <taxon>Nitrososphaerota</taxon>
        <taxon>Nitrososphaeria</taxon>
        <taxon>Nitrosopumilales</taxon>
        <taxon>Nitrosopumilaceae</taxon>
        <taxon>Candidatus Nitrosomaritimum</taxon>
    </lineage>
</organism>
<protein>
    <submittedName>
        <fullName evidence="1">Methyltransferase domain-containing protein</fullName>
    </submittedName>
</protein>
<sequence length="289" mass="33332">MKEFTLDYIRCLNCNSKLELEVLKKQKEIEEGFLHCTKCESVFPIIEKLPIIWDDFSSYISNRRSLGGKLVNSVSPKMKLFLKKSLTNNIKNIEDRSNLEKRWTKIYQESTRSKFYSTIKKKLGELPASKLSLEYGCSIGIISKYMAESSQTVFGIDRSFTALKIAQKNPQENLDYLVADSLSPVFGKTKFDLVLALNLLELVEPRDFLNLINGQIKNGRLLITDPYDYDRGKNSVKQTLDEKTLRKDLKKFGFKIILGTEKPSNLTWNLKLNPRTELHYKVDLVIAQK</sequence>
<gene>
    <name evidence="1" type="ORF">H2B03_01690</name>
</gene>
<evidence type="ECO:0000313" key="2">
    <source>
        <dbReference type="Proteomes" id="UP000559653"/>
    </source>
</evidence>